<dbReference type="GeneID" id="28988961"/>
<keyword evidence="10" id="KW-1185">Reference proteome</keyword>
<dbReference type="GO" id="GO:0006644">
    <property type="term" value="P:phospholipid metabolic process"/>
    <property type="evidence" value="ECO:0007669"/>
    <property type="project" value="InterPro"/>
</dbReference>
<feature type="transmembrane region" description="Helical" evidence="7">
    <location>
        <begin position="167"/>
        <end position="185"/>
    </location>
</feature>
<evidence type="ECO:0000256" key="7">
    <source>
        <dbReference type="SAM" id="Phobius"/>
    </source>
</evidence>
<feature type="transmembrane region" description="Helical" evidence="7">
    <location>
        <begin position="197"/>
        <end position="217"/>
    </location>
</feature>
<evidence type="ECO:0000259" key="8">
    <source>
        <dbReference type="SMART" id="SM00014"/>
    </source>
</evidence>
<feature type="region of interest" description="Disordered" evidence="6">
    <location>
        <begin position="292"/>
        <end position="326"/>
    </location>
</feature>
<dbReference type="GO" id="GO:0016020">
    <property type="term" value="C:membrane"/>
    <property type="evidence" value="ECO:0007669"/>
    <property type="project" value="UniProtKB-SubCell"/>
</dbReference>
<dbReference type="RefSeq" id="XP_018295943.1">
    <property type="nucleotide sequence ID" value="XM_018428055.1"/>
</dbReference>
<sequence length="326" mass="36200">MSKINWKAARTRRLIISYLKDWLLVIVMTAAFFAIDKVPPYHRKFSIQDKTIMFPYAVEETIPVWLLLIICFVVPIVAMALVSIGIRHSLHDFHSGLLGLCLGLSITIMITDIIKITAGRARPDMLDRCQAPPGIIDPVYGLTDYTVCTTPADSAIMIDGFKSFPSGHSSFSFAGLGFLSFYLGGKMRMFDERGHTWKGFVFAAPLAGAILVAISRTRDYRHHWQDVLVGGLLGLCSAYFAYRQYHPALGHLRCCTPFAPRFPATDDNGPYNVIDDSEATLYNRNIDPVTGRSVPLKGIDPNSGLPQTHHRSEDPFVDSASSSTQQ</sequence>
<keyword evidence="5 7" id="KW-0472">Membrane</keyword>
<comment type="similarity">
    <text evidence="2">Belongs to the PA-phosphatase related phosphoesterase family.</text>
</comment>
<protein>
    <recommendedName>
        <fullName evidence="8">Phosphatidic acid phosphatase type 2/haloperoxidase domain-containing protein</fullName>
    </recommendedName>
</protein>
<feature type="domain" description="Phosphatidic acid phosphatase type 2/haloperoxidase" evidence="8">
    <location>
        <begin position="97"/>
        <end position="242"/>
    </location>
</feature>
<comment type="subcellular location">
    <subcellularLocation>
        <location evidence="1">Membrane</location>
        <topology evidence="1">Multi-pass membrane protein</topology>
    </subcellularLocation>
</comment>
<dbReference type="VEuPathDB" id="FungiDB:PHYBLDRAFT_108575"/>
<dbReference type="STRING" id="763407.A0A162UTQ0"/>
<evidence type="ECO:0000256" key="6">
    <source>
        <dbReference type="SAM" id="MobiDB-lite"/>
    </source>
</evidence>
<dbReference type="SUPFAM" id="SSF48317">
    <property type="entry name" value="Acid phosphatase/Vanadium-dependent haloperoxidase"/>
    <property type="match status" value="1"/>
</dbReference>
<dbReference type="OrthoDB" id="8907274at2759"/>
<dbReference type="SMART" id="SM00014">
    <property type="entry name" value="acidPPc"/>
    <property type="match status" value="1"/>
</dbReference>
<feature type="transmembrane region" description="Helical" evidence="7">
    <location>
        <begin position="62"/>
        <end position="84"/>
    </location>
</feature>
<organism evidence="9 10">
    <name type="scientific">Phycomyces blakesleeanus (strain ATCC 8743b / DSM 1359 / FGSC 10004 / NBRC 33097 / NRRL 1555)</name>
    <dbReference type="NCBI Taxonomy" id="763407"/>
    <lineage>
        <taxon>Eukaryota</taxon>
        <taxon>Fungi</taxon>
        <taxon>Fungi incertae sedis</taxon>
        <taxon>Mucoromycota</taxon>
        <taxon>Mucoromycotina</taxon>
        <taxon>Mucoromycetes</taxon>
        <taxon>Mucorales</taxon>
        <taxon>Phycomycetaceae</taxon>
        <taxon>Phycomyces</taxon>
    </lineage>
</organism>
<dbReference type="Gene3D" id="1.20.144.10">
    <property type="entry name" value="Phosphatidic acid phosphatase type 2/haloperoxidase"/>
    <property type="match status" value="1"/>
</dbReference>
<keyword evidence="4 7" id="KW-1133">Transmembrane helix</keyword>
<name>A0A162UTQ0_PHYB8</name>
<keyword evidence="3 7" id="KW-0812">Transmembrane</keyword>
<dbReference type="InterPro" id="IPR036938">
    <property type="entry name" value="PAP2/HPO_sf"/>
</dbReference>
<dbReference type="PANTHER" id="PTHR10165">
    <property type="entry name" value="LIPID PHOSPHATE PHOSPHATASE"/>
    <property type="match status" value="1"/>
</dbReference>
<feature type="transmembrane region" description="Helical" evidence="7">
    <location>
        <begin position="21"/>
        <end position="42"/>
    </location>
</feature>
<dbReference type="InterPro" id="IPR043216">
    <property type="entry name" value="PAP-like"/>
</dbReference>
<dbReference type="InParanoid" id="A0A162UTQ0"/>
<dbReference type="Proteomes" id="UP000077315">
    <property type="component" value="Unassembled WGS sequence"/>
</dbReference>
<dbReference type="GO" id="GO:0046839">
    <property type="term" value="P:phospholipid dephosphorylation"/>
    <property type="evidence" value="ECO:0007669"/>
    <property type="project" value="TreeGrafter"/>
</dbReference>
<evidence type="ECO:0000256" key="3">
    <source>
        <dbReference type="ARBA" id="ARBA00022692"/>
    </source>
</evidence>
<evidence type="ECO:0000256" key="5">
    <source>
        <dbReference type="ARBA" id="ARBA00023136"/>
    </source>
</evidence>
<dbReference type="AlphaFoldDB" id="A0A162UTQ0"/>
<evidence type="ECO:0000313" key="10">
    <source>
        <dbReference type="Proteomes" id="UP000077315"/>
    </source>
</evidence>
<dbReference type="CDD" id="cd03390">
    <property type="entry name" value="PAP2_containing_1_like"/>
    <property type="match status" value="1"/>
</dbReference>
<feature type="transmembrane region" description="Helical" evidence="7">
    <location>
        <begin position="223"/>
        <end position="242"/>
    </location>
</feature>
<dbReference type="InterPro" id="IPR000326">
    <property type="entry name" value="PAP2/HPO"/>
</dbReference>
<dbReference type="GO" id="GO:0008195">
    <property type="term" value="F:phosphatidate phosphatase activity"/>
    <property type="evidence" value="ECO:0007669"/>
    <property type="project" value="TreeGrafter"/>
</dbReference>
<evidence type="ECO:0000256" key="2">
    <source>
        <dbReference type="ARBA" id="ARBA00008816"/>
    </source>
</evidence>
<proteinExistence type="inferred from homology"/>
<evidence type="ECO:0000256" key="4">
    <source>
        <dbReference type="ARBA" id="ARBA00022989"/>
    </source>
</evidence>
<dbReference type="Pfam" id="PF01569">
    <property type="entry name" value="PAP2"/>
    <property type="match status" value="1"/>
</dbReference>
<accession>A0A162UTQ0</accession>
<gene>
    <name evidence="9" type="ORF">PHYBLDRAFT_108575</name>
</gene>
<dbReference type="EMBL" id="KV440974">
    <property type="protein sequence ID" value="OAD77903.1"/>
    <property type="molecule type" value="Genomic_DNA"/>
</dbReference>
<evidence type="ECO:0000256" key="1">
    <source>
        <dbReference type="ARBA" id="ARBA00004141"/>
    </source>
</evidence>
<dbReference type="FunCoup" id="A0A162UTQ0">
    <property type="interactions" value="85"/>
</dbReference>
<feature type="transmembrane region" description="Helical" evidence="7">
    <location>
        <begin position="96"/>
        <end position="118"/>
    </location>
</feature>
<reference evidence="10" key="1">
    <citation type="submission" date="2015-06" db="EMBL/GenBank/DDBJ databases">
        <title>Expansion of signal transduction pathways in fungi by whole-genome duplication.</title>
        <authorList>
            <consortium name="DOE Joint Genome Institute"/>
            <person name="Corrochano L.M."/>
            <person name="Kuo A."/>
            <person name="Marcet-Houben M."/>
            <person name="Polaino S."/>
            <person name="Salamov A."/>
            <person name="Villalobos J.M."/>
            <person name="Alvarez M.I."/>
            <person name="Avalos J."/>
            <person name="Benito E.P."/>
            <person name="Benoit I."/>
            <person name="Burger G."/>
            <person name="Camino L.P."/>
            <person name="Canovas D."/>
            <person name="Cerda-Olmedo E."/>
            <person name="Cheng J.-F."/>
            <person name="Dominguez A."/>
            <person name="Elias M."/>
            <person name="Eslava A.P."/>
            <person name="Glaser F."/>
            <person name="Grimwood J."/>
            <person name="Gutierrez G."/>
            <person name="Heitman J."/>
            <person name="Henrissat B."/>
            <person name="Iturriaga E.A."/>
            <person name="Lang B.F."/>
            <person name="Lavin J.L."/>
            <person name="Lee S."/>
            <person name="Li W."/>
            <person name="Lindquist E."/>
            <person name="Lopez-Garcia S."/>
            <person name="Luque E.M."/>
            <person name="Marcos A.T."/>
            <person name="Martin J."/>
            <person name="McCluskey K."/>
            <person name="Medina H.R."/>
            <person name="Miralles-Duran A."/>
            <person name="Miyazaki A."/>
            <person name="Munoz-Torres E."/>
            <person name="Oguiza J.A."/>
            <person name="Ohm R."/>
            <person name="Olmedo M."/>
            <person name="Orejas M."/>
            <person name="Ortiz-Castellanos L."/>
            <person name="Pisabarro A.G."/>
            <person name="Rodriguez-Romero J."/>
            <person name="Ruiz-Herrera J."/>
            <person name="Ruiz-Vazquez R."/>
            <person name="Sanz C."/>
            <person name="Schackwitz W."/>
            <person name="Schmutz J."/>
            <person name="Shahriari M."/>
            <person name="Shelest E."/>
            <person name="Silva-Franco F."/>
            <person name="Soanes D."/>
            <person name="Syed K."/>
            <person name="Tagua V.G."/>
            <person name="Talbot N.J."/>
            <person name="Thon M."/>
            <person name="De vries R.P."/>
            <person name="Wiebenga A."/>
            <person name="Yadav J.S."/>
            <person name="Braun E.L."/>
            <person name="Baker S."/>
            <person name="Garre V."/>
            <person name="Horwitz B."/>
            <person name="Torres-Martinez S."/>
            <person name="Idnurm A."/>
            <person name="Herrera-Estrella A."/>
            <person name="Gabaldon T."/>
            <person name="Grigoriev I.V."/>
        </authorList>
    </citation>
    <scope>NUCLEOTIDE SEQUENCE [LARGE SCALE GENOMIC DNA]</scope>
    <source>
        <strain evidence="10">NRRL 1555(-)</strain>
    </source>
</reference>
<evidence type="ECO:0000313" key="9">
    <source>
        <dbReference type="EMBL" id="OAD77903.1"/>
    </source>
</evidence>
<dbReference type="PANTHER" id="PTHR10165:SF35">
    <property type="entry name" value="RE23632P"/>
    <property type="match status" value="1"/>
</dbReference>